<organism evidence="2 3">
    <name type="scientific">Exidia glandulosa HHB12029</name>
    <dbReference type="NCBI Taxonomy" id="1314781"/>
    <lineage>
        <taxon>Eukaryota</taxon>
        <taxon>Fungi</taxon>
        <taxon>Dikarya</taxon>
        <taxon>Basidiomycota</taxon>
        <taxon>Agaricomycotina</taxon>
        <taxon>Agaricomycetes</taxon>
        <taxon>Auriculariales</taxon>
        <taxon>Exidiaceae</taxon>
        <taxon>Exidia</taxon>
    </lineage>
</organism>
<dbReference type="AlphaFoldDB" id="A0A165CKR7"/>
<reference evidence="2 3" key="1">
    <citation type="journal article" date="2016" name="Mol. Biol. Evol.">
        <title>Comparative Genomics of Early-Diverging Mushroom-Forming Fungi Provides Insights into the Origins of Lignocellulose Decay Capabilities.</title>
        <authorList>
            <person name="Nagy L.G."/>
            <person name="Riley R."/>
            <person name="Tritt A."/>
            <person name="Adam C."/>
            <person name="Daum C."/>
            <person name="Floudas D."/>
            <person name="Sun H."/>
            <person name="Yadav J.S."/>
            <person name="Pangilinan J."/>
            <person name="Larsson K.H."/>
            <person name="Matsuura K."/>
            <person name="Barry K."/>
            <person name="Labutti K."/>
            <person name="Kuo R."/>
            <person name="Ohm R.A."/>
            <person name="Bhattacharya S.S."/>
            <person name="Shirouzu T."/>
            <person name="Yoshinaga Y."/>
            <person name="Martin F.M."/>
            <person name="Grigoriev I.V."/>
            <person name="Hibbett D.S."/>
        </authorList>
    </citation>
    <scope>NUCLEOTIDE SEQUENCE [LARGE SCALE GENOMIC DNA]</scope>
    <source>
        <strain evidence="2 3">HHB12029</strain>
    </source>
</reference>
<protein>
    <recommendedName>
        <fullName evidence="4">Secreted protein</fullName>
    </recommendedName>
</protein>
<evidence type="ECO:0000313" key="2">
    <source>
        <dbReference type="EMBL" id="KZV82650.1"/>
    </source>
</evidence>
<accession>A0A165CKR7</accession>
<feature type="signal peptide" evidence="1">
    <location>
        <begin position="1"/>
        <end position="25"/>
    </location>
</feature>
<keyword evidence="1" id="KW-0732">Signal</keyword>
<gene>
    <name evidence="2" type="ORF">EXIGLDRAFT_843527</name>
</gene>
<sequence>MTQNLWTRGFAVLQVAVLCPIPLLGADLQSARVRPGTCWPYLYRCSSEEQPPSRSSRSVAPRCYRQSDIRAVGYTGGRTRTVPCRFSSTLRRAHAALAALCSVQSTELLESQPSTFALCDRV</sequence>
<dbReference type="Proteomes" id="UP000077266">
    <property type="component" value="Unassembled WGS sequence"/>
</dbReference>
<evidence type="ECO:0000313" key="3">
    <source>
        <dbReference type="Proteomes" id="UP000077266"/>
    </source>
</evidence>
<evidence type="ECO:0008006" key="4">
    <source>
        <dbReference type="Google" id="ProtNLM"/>
    </source>
</evidence>
<feature type="non-terminal residue" evidence="2">
    <location>
        <position position="122"/>
    </location>
</feature>
<keyword evidence="3" id="KW-1185">Reference proteome</keyword>
<dbReference type="InParanoid" id="A0A165CKR7"/>
<proteinExistence type="predicted"/>
<dbReference type="EMBL" id="KV426310">
    <property type="protein sequence ID" value="KZV82650.1"/>
    <property type="molecule type" value="Genomic_DNA"/>
</dbReference>
<evidence type="ECO:0000256" key="1">
    <source>
        <dbReference type="SAM" id="SignalP"/>
    </source>
</evidence>
<feature type="chain" id="PRO_5007856060" description="Secreted protein" evidence="1">
    <location>
        <begin position="26"/>
        <end position="122"/>
    </location>
</feature>
<name>A0A165CKR7_EXIGL</name>